<dbReference type="Proteomes" id="UP000256964">
    <property type="component" value="Unassembled WGS sequence"/>
</dbReference>
<dbReference type="SUPFAM" id="SSF109732">
    <property type="entry name" value="HBS1-like domain"/>
    <property type="match status" value="1"/>
</dbReference>
<evidence type="ECO:0000256" key="3">
    <source>
        <dbReference type="ARBA" id="ARBA00022553"/>
    </source>
</evidence>
<evidence type="ECO:0000256" key="2">
    <source>
        <dbReference type="ARBA" id="ARBA00022490"/>
    </source>
</evidence>
<evidence type="ECO:0000256" key="4">
    <source>
        <dbReference type="ARBA" id="ARBA00022801"/>
    </source>
</evidence>
<evidence type="ECO:0000259" key="6">
    <source>
        <dbReference type="Pfam" id="PF08938"/>
    </source>
</evidence>
<evidence type="ECO:0000256" key="1">
    <source>
        <dbReference type="ARBA" id="ARBA00004496"/>
    </source>
</evidence>
<evidence type="ECO:0000256" key="5">
    <source>
        <dbReference type="ARBA" id="ARBA00022917"/>
    </source>
</evidence>
<evidence type="ECO:0000313" key="7">
    <source>
        <dbReference type="EMBL" id="RDX53583.1"/>
    </source>
</evidence>
<gene>
    <name evidence="7" type="ORF">OH76DRAFT_1134554</name>
</gene>
<evidence type="ECO:0000313" key="8">
    <source>
        <dbReference type="Proteomes" id="UP000256964"/>
    </source>
</evidence>
<dbReference type="GO" id="GO:0005737">
    <property type="term" value="C:cytoplasm"/>
    <property type="evidence" value="ECO:0007669"/>
    <property type="project" value="UniProtKB-SubCell"/>
</dbReference>
<dbReference type="GO" id="GO:0006412">
    <property type="term" value="P:translation"/>
    <property type="evidence" value="ECO:0007669"/>
    <property type="project" value="UniProtKB-KW"/>
</dbReference>
<proteinExistence type="predicted"/>
<name>A0A371DM19_9APHY</name>
<dbReference type="OrthoDB" id="342024at2759"/>
<protein>
    <recommendedName>
        <fullName evidence="6">HBS1-like protein N-terminal domain-containing protein</fullName>
    </recommendedName>
</protein>
<dbReference type="GO" id="GO:0016787">
    <property type="term" value="F:hydrolase activity"/>
    <property type="evidence" value="ECO:0007669"/>
    <property type="project" value="UniProtKB-KW"/>
</dbReference>
<keyword evidence="2" id="KW-0963">Cytoplasm</keyword>
<dbReference type="EMBL" id="KZ857386">
    <property type="protein sequence ID" value="RDX53583.1"/>
    <property type="molecule type" value="Genomic_DNA"/>
</dbReference>
<sequence>MSRHRFVRNIDINEELEDDAISDGGEYEDLSQEDYDQLMNGLAHIRRMLGDEDHSRLTDADIKEALYHYYFDVEQATNWLLEEQQRRLAAQERKGELP</sequence>
<comment type="subcellular location">
    <subcellularLocation>
        <location evidence="1">Cytoplasm</location>
    </subcellularLocation>
</comment>
<organism evidence="7 8">
    <name type="scientific">Lentinus brumalis</name>
    <dbReference type="NCBI Taxonomy" id="2498619"/>
    <lineage>
        <taxon>Eukaryota</taxon>
        <taxon>Fungi</taxon>
        <taxon>Dikarya</taxon>
        <taxon>Basidiomycota</taxon>
        <taxon>Agaricomycotina</taxon>
        <taxon>Agaricomycetes</taxon>
        <taxon>Polyporales</taxon>
        <taxon>Polyporaceae</taxon>
        <taxon>Lentinus</taxon>
    </lineage>
</organism>
<feature type="domain" description="HBS1-like protein N-terminal" evidence="6">
    <location>
        <begin position="16"/>
        <end position="85"/>
    </location>
</feature>
<keyword evidence="3" id="KW-0597">Phosphoprotein</keyword>
<keyword evidence="8" id="KW-1185">Reference proteome</keyword>
<dbReference type="Gene3D" id="1.10.8.10">
    <property type="entry name" value="DNA helicase RuvA subunit, C-terminal domain"/>
    <property type="match status" value="1"/>
</dbReference>
<keyword evidence="5" id="KW-0648">Protein biosynthesis</keyword>
<dbReference type="InterPro" id="IPR037189">
    <property type="entry name" value="HBS1-like_N_sf"/>
</dbReference>
<keyword evidence="4" id="KW-0378">Hydrolase</keyword>
<reference evidence="7 8" key="1">
    <citation type="journal article" date="2018" name="Biotechnol. Biofuels">
        <title>Integrative visual omics of the white-rot fungus Polyporus brumalis exposes the biotechnological potential of its oxidative enzymes for delignifying raw plant biomass.</title>
        <authorList>
            <person name="Miyauchi S."/>
            <person name="Rancon A."/>
            <person name="Drula E."/>
            <person name="Hage H."/>
            <person name="Chaduli D."/>
            <person name="Favel A."/>
            <person name="Grisel S."/>
            <person name="Henrissat B."/>
            <person name="Herpoel-Gimbert I."/>
            <person name="Ruiz-Duenas F.J."/>
            <person name="Chevret D."/>
            <person name="Hainaut M."/>
            <person name="Lin J."/>
            <person name="Wang M."/>
            <person name="Pangilinan J."/>
            <person name="Lipzen A."/>
            <person name="Lesage-Meessen L."/>
            <person name="Navarro D."/>
            <person name="Riley R."/>
            <person name="Grigoriev I.V."/>
            <person name="Zhou S."/>
            <person name="Raouche S."/>
            <person name="Rosso M.N."/>
        </authorList>
    </citation>
    <scope>NUCLEOTIDE SEQUENCE [LARGE SCALE GENOMIC DNA]</scope>
    <source>
        <strain evidence="7 8">BRFM 1820</strain>
    </source>
</reference>
<accession>A0A371DM19</accession>
<dbReference type="InterPro" id="IPR015033">
    <property type="entry name" value="HBS1-like_N"/>
</dbReference>
<dbReference type="Pfam" id="PF08938">
    <property type="entry name" value="HBS1_N"/>
    <property type="match status" value="1"/>
</dbReference>
<dbReference type="AlphaFoldDB" id="A0A371DM19"/>
<dbReference type="STRING" id="139420.A0A371DM19"/>